<dbReference type="InterPro" id="IPR002052">
    <property type="entry name" value="DNA_methylase_N6_adenine_CS"/>
</dbReference>
<feature type="domain" description="Type II methyltransferase M.TaqI-like" evidence="6">
    <location>
        <begin position="537"/>
        <end position="781"/>
    </location>
</feature>
<evidence type="ECO:0000256" key="1">
    <source>
        <dbReference type="ARBA" id="ARBA00011900"/>
    </source>
</evidence>
<dbReference type="InterPro" id="IPR050953">
    <property type="entry name" value="N4_N6_ade-DNA_methylase"/>
</dbReference>
<dbReference type="RefSeq" id="WP_189009506.1">
    <property type="nucleotide sequence ID" value="NZ_BMPP01000011.1"/>
</dbReference>
<dbReference type="PANTHER" id="PTHR33841:SF1">
    <property type="entry name" value="DNA METHYLTRANSFERASE A"/>
    <property type="match status" value="1"/>
</dbReference>
<keyword evidence="3" id="KW-0808">Transferase</keyword>
<dbReference type="PANTHER" id="PTHR33841">
    <property type="entry name" value="DNA METHYLTRANSFERASE YEEA-RELATED"/>
    <property type="match status" value="1"/>
</dbReference>
<comment type="caution">
    <text evidence="7">The sequence shown here is derived from an EMBL/GenBank/DDBJ whole genome shotgun (WGS) entry which is preliminary data.</text>
</comment>
<keyword evidence="8" id="KW-1185">Reference proteome</keyword>
<evidence type="ECO:0000313" key="7">
    <source>
        <dbReference type="EMBL" id="GGK31223.1"/>
    </source>
</evidence>
<gene>
    <name evidence="7" type="ORF">GCM10008955_26360</name>
</gene>
<keyword evidence="2" id="KW-0489">Methyltransferase</keyword>
<evidence type="ECO:0000256" key="4">
    <source>
        <dbReference type="ARBA" id="ARBA00022691"/>
    </source>
</evidence>
<evidence type="ECO:0000256" key="3">
    <source>
        <dbReference type="ARBA" id="ARBA00022679"/>
    </source>
</evidence>
<dbReference type="PROSITE" id="PS00092">
    <property type="entry name" value="N6_MTASE"/>
    <property type="match status" value="1"/>
</dbReference>
<accession>A0ABQ2EYK9</accession>
<dbReference type="EC" id="2.1.1.72" evidence="1"/>
<proteinExistence type="predicted"/>
<organism evidence="7 8">
    <name type="scientific">Deinococcus malanensis</name>
    <dbReference type="NCBI Taxonomy" id="1706855"/>
    <lineage>
        <taxon>Bacteria</taxon>
        <taxon>Thermotogati</taxon>
        <taxon>Deinococcota</taxon>
        <taxon>Deinococci</taxon>
        <taxon>Deinococcales</taxon>
        <taxon>Deinococcaceae</taxon>
        <taxon>Deinococcus</taxon>
    </lineage>
</organism>
<dbReference type="EMBL" id="BMPP01000011">
    <property type="protein sequence ID" value="GGK31223.1"/>
    <property type="molecule type" value="Genomic_DNA"/>
</dbReference>
<name>A0ABQ2EYK9_9DEIO</name>
<dbReference type="InterPro" id="IPR029063">
    <property type="entry name" value="SAM-dependent_MTases_sf"/>
</dbReference>
<dbReference type="Gene3D" id="3.40.50.150">
    <property type="entry name" value="Vaccinia Virus protein VP39"/>
    <property type="match status" value="2"/>
</dbReference>
<keyword evidence="4" id="KW-0949">S-adenosyl-L-methionine</keyword>
<dbReference type="PRINTS" id="PR00507">
    <property type="entry name" value="N12N6MTFRASE"/>
</dbReference>
<dbReference type="Proteomes" id="UP000647587">
    <property type="component" value="Unassembled WGS sequence"/>
</dbReference>
<dbReference type="InterPro" id="IPR011639">
    <property type="entry name" value="MethylTrfase_TaqI-like_dom"/>
</dbReference>
<evidence type="ECO:0000256" key="2">
    <source>
        <dbReference type="ARBA" id="ARBA00022603"/>
    </source>
</evidence>
<evidence type="ECO:0000259" key="6">
    <source>
        <dbReference type="Pfam" id="PF07669"/>
    </source>
</evidence>
<reference evidence="8" key="1">
    <citation type="journal article" date="2019" name="Int. J. Syst. Evol. Microbiol.">
        <title>The Global Catalogue of Microorganisms (GCM) 10K type strain sequencing project: providing services to taxonomists for standard genome sequencing and annotation.</title>
        <authorList>
            <consortium name="The Broad Institute Genomics Platform"/>
            <consortium name="The Broad Institute Genome Sequencing Center for Infectious Disease"/>
            <person name="Wu L."/>
            <person name="Ma J."/>
        </authorList>
    </citation>
    <scope>NUCLEOTIDE SEQUENCE [LARGE SCALE GENOMIC DNA]</scope>
    <source>
        <strain evidence="8">JCM 30331</strain>
    </source>
</reference>
<sequence length="1249" mass="139964">MSATQLPHVRVHGLGLTDDFLLRLSDRAQTAKVEGATPTSYALPPKTTLEEAIQDAWDDARKAWVKYEQFQTDPWAGWVRPLLKTLEYSFTGQGATGGKYVVKHLTETGDVPVHYAAPVLDNGVIVPADLDRVTQTGTLRASPHGLMQGYLNSTPGHLWGLVTNGEVLRVLRDNAQVTRPAYVEFQIGEMMRAEDARTFRVLWLLVHRSRLKGAQVSVLETWNTQASSEGVKARDSLRNGVEQAINLLGTGFLEANPALLILAREDAQTATLLYRTCLNMVYQMVFLFVTEDRDLLFARDEDGQYVPDAQTRARAAHYLTRALRSKATNVTSNNQHFDAYDGWTRLLNFVREGFAPLGLPALGSLLFAAPLREELRKARLSNRAFYDAVRAISEITVDGARRPVNYASLDSEELGSIYESLLELVPRIEPGPRFSLQVLPGNERKSTGSYYTPSGLIELLLDSALDPVIEDAVQDKLPEDAIAALKGLKVIDPACGSGHFLIAAARRIAVRLAELEEETAQPSPRALRRATRIVIAHCIYGADINPMAIELAKVALWLESQDAGRPLAFLDHRLRVGNSLLGISEDGMQVKEVLKDRSKTRTSDKETTVRLLALPDEAFTALEGDDKKVVAELKKQNKQERRALAPNAGNQPTLLGMSTLGLKLGALNKIEPNTLQDVQAQQSTFQAIEVDADRLQRKALADAWCAAFVMPKLEGAPVLTTATLYRLQAGEALPELRQVVTETARQYRFLHPHVEFPDVFGDEEKGGFDCVLGNPPWERLAFEAENYFKIKGIALNHILTTEDREKEIRKILSNSPTLSAEYDQYRRLISSESNFFDKSGRYPLSGGRINLYPLFTELALSFSKSIGFVLPSNISTAIPLVPLWSKISESVSLFVDFKNRKGIFPSVHKSYRFAALATHKNPRSAKFSFANEEFLHSYNFLIFHPSHIKLINPSTLQPPISPSQKHLDLMSKIYQRWGYVSDVATAWVGLTSSASSENWRDIREVDDMQNNTPIIEGKMMFQYDNLFAVYSPNKPDQFISATPDLNVENLPISPRFVIDIGIAKAFMDRKTQDSMYIGYRDVTRSDDERTAISTIIDTKYPPMQPLNGVTPHDFSDIYLVNAVINSVVFDFVAKQKVMDMHLNVTNFHQLPFPVNLTVNMKQKITGLSRICSEAMIAQDDNTYISTRAKVEGLLFYLSGLQEDEVQFILNSFIRPDRHEERLRFRVTQKNSESIFSAYLDYKANDVLRA</sequence>
<comment type="catalytic activity">
    <reaction evidence="5">
        <text>a 2'-deoxyadenosine in DNA + S-adenosyl-L-methionine = an N(6)-methyl-2'-deoxyadenosine in DNA + S-adenosyl-L-homocysteine + H(+)</text>
        <dbReference type="Rhea" id="RHEA:15197"/>
        <dbReference type="Rhea" id="RHEA-COMP:12418"/>
        <dbReference type="Rhea" id="RHEA-COMP:12419"/>
        <dbReference type="ChEBI" id="CHEBI:15378"/>
        <dbReference type="ChEBI" id="CHEBI:57856"/>
        <dbReference type="ChEBI" id="CHEBI:59789"/>
        <dbReference type="ChEBI" id="CHEBI:90615"/>
        <dbReference type="ChEBI" id="CHEBI:90616"/>
        <dbReference type="EC" id="2.1.1.72"/>
    </reaction>
</comment>
<evidence type="ECO:0000256" key="5">
    <source>
        <dbReference type="ARBA" id="ARBA00047942"/>
    </source>
</evidence>
<dbReference type="Pfam" id="PF07669">
    <property type="entry name" value="Eco57I"/>
    <property type="match status" value="1"/>
</dbReference>
<protein>
    <recommendedName>
        <fullName evidence="1">site-specific DNA-methyltransferase (adenine-specific)</fullName>
        <ecNumber evidence="1">2.1.1.72</ecNumber>
    </recommendedName>
</protein>
<dbReference type="SUPFAM" id="SSF53335">
    <property type="entry name" value="S-adenosyl-L-methionine-dependent methyltransferases"/>
    <property type="match status" value="1"/>
</dbReference>
<evidence type="ECO:0000313" key="8">
    <source>
        <dbReference type="Proteomes" id="UP000647587"/>
    </source>
</evidence>